<evidence type="ECO:0000313" key="1">
    <source>
        <dbReference type="EMBL" id="KAJ4428051.1"/>
    </source>
</evidence>
<name>A0ABQ8S217_PERAM</name>
<reference evidence="1 2" key="1">
    <citation type="journal article" date="2022" name="Allergy">
        <title>Genome assembly and annotation of Periplaneta americana reveal a comprehensive cockroach allergen profile.</title>
        <authorList>
            <person name="Wang L."/>
            <person name="Xiong Q."/>
            <person name="Saelim N."/>
            <person name="Wang L."/>
            <person name="Nong W."/>
            <person name="Wan A.T."/>
            <person name="Shi M."/>
            <person name="Liu X."/>
            <person name="Cao Q."/>
            <person name="Hui J.H.L."/>
            <person name="Sookrung N."/>
            <person name="Leung T.F."/>
            <person name="Tungtrongchitr A."/>
            <person name="Tsui S.K.W."/>
        </authorList>
    </citation>
    <scope>NUCLEOTIDE SEQUENCE [LARGE SCALE GENOMIC DNA]</scope>
    <source>
        <strain evidence="1">PWHHKU_190912</strain>
    </source>
</reference>
<sequence>MAGLCEGGNEPSGSLKAITLDQGWAHYVILRNERCVLLRASLASALTYAYCTSSIVGAVMTLQYEGEL</sequence>
<accession>A0ABQ8S217</accession>
<organism evidence="1 2">
    <name type="scientific">Periplaneta americana</name>
    <name type="common">American cockroach</name>
    <name type="synonym">Blatta americana</name>
    <dbReference type="NCBI Taxonomy" id="6978"/>
    <lineage>
        <taxon>Eukaryota</taxon>
        <taxon>Metazoa</taxon>
        <taxon>Ecdysozoa</taxon>
        <taxon>Arthropoda</taxon>
        <taxon>Hexapoda</taxon>
        <taxon>Insecta</taxon>
        <taxon>Pterygota</taxon>
        <taxon>Neoptera</taxon>
        <taxon>Polyneoptera</taxon>
        <taxon>Dictyoptera</taxon>
        <taxon>Blattodea</taxon>
        <taxon>Blattoidea</taxon>
        <taxon>Blattidae</taxon>
        <taxon>Blattinae</taxon>
        <taxon>Periplaneta</taxon>
    </lineage>
</organism>
<comment type="caution">
    <text evidence="1">The sequence shown here is derived from an EMBL/GenBank/DDBJ whole genome shotgun (WGS) entry which is preliminary data.</text>
</comment>
<protein>
    <submittedName>
        <fullName evidence="1">Uncharacterized protein</fullName>
    </submittedName>
</protein>
<dbReference type="Proteomes" id="UP001148838">
    <property type="component" value="Unassembled WGS sequence"/>
</dbReference>
<dbReference type="EMBL" id="JAJSOF020000037">
    <property type="protein sequence ID" value="KAJ4428051.1"/>
    <property type="molecule type" value="Genomic_DNA"/>
</dbReference>
<keyword evidence="2" id="KW-1185">Reference proteome</keyword>
<gene>
    <name evidence="1" type="ORF">ANN_24065</name>
</gene>
<proteinExistence type="predicted"/>
<evidence type="ECO:0000313" key="2">
    <source>
        <dbReference type="Proteomes" id="UP001148838"/>
    </source>
</evidence>